<evidence type="ECO:0000256" key="5">
    <source>
        <dbReference type="ARBA" id="ARBA00023136"/>
    </source>
</evidence>
<dbReference type="GO" id="GO:0005886">
    <property type="term" value="C:plasma membrane"/>
    <property type="evidence" value="ECO:0007669"/>
    <property type="project" value="UniProtKB-SubCell"/>
</dbReference>
<dbReference type="InterPro" id="IPR025857">
    <property type="entry name" value="MacB_PCD"/>
</dbReference>
<dbReference type="EMBL" id="QKZT01000003">
    <property type="protein sequence ID" value="PZX55709.1"/>
    <property type="molecule type" value="Genomic_DNA"/>
</dbReference>
<evidence type="ECO:0000313" key="9">
    <source>
        <dbReference type="EMBL" id="PZX55709.1"/>
    </source>
</evidence>
<protein>
    <submittedName>
        <fullName evidence="9">Putative permease</fullName>
    </submittedName>
</protein>
<keyword evidence="4 6" id="KW-1133">Transmembrane helix</keyword>
<keyword evidence="10" id="KW-1185">Reference proteome</keyword>
<feature type="transmembrane region" description="Helical" evidence="6">
    <location>
        <begin position="296"/>
        <end position="317"/>
    </location>
</feature>
<keyword evidence="3 6" id="KW-0812">Transmembrane</keyword>
<dbReference type="GO" id="GO:0022857">
    <property type="term" value="F:transmembrane transporter activity"/>
    <property type="evidence" value="ECO:0007669"/>
    <property type="project" value="TreeGrafter"/>
</dbReference>
<sequence length="808" mass="89105">MWNTYSKIAWRNLKKGKRVTLINIFGLTLGITAAFLLFTVVSYELSFDNFQSNSDSIYRIVTQDEYSDGISHNPGVSPPMPEALKDDLTGVETLVPVVNSSIFVSIDNAVTNSGENNFIVEDAFFTESGYTRLFDLEVLAGDLDALDDPGQVVLTETEAKKLFGTWENAFGKSIMLAKRVEATVAAVVADIPDNSNFRFNMLASYQTLKSNKEVFGYDFEEWGSFGSNFQLYALIPESPESANVSQVDQQLLAFAEKNYKDRGTSKKSFFLQAMQEIHFDNRFDPISGEMIRKATIYTLALIGVFILIMASINFVNLSTAQAIGKSKEVGIRKVMGGSRLQVIGQSFGETFIIVLISALISTLAATVLLPYLSKVAEVPETIKLITPSFLLFSIAIILGVTFLSGLYPAIILSGFQPIQALKNKIQVAQIGGVSLRRSLVVMQFAIAQILMIATVIAVKQMTEIQNADLGFSKEAVYYFDIPSDEDKDGRIDVLKQRLQGNSQIKTVSVSSDVPSSNNNWGSNFWFDGKREDVQFMTSLKYGDADYFENYGLQFAAGVGFSESDTLKEAVINETMAKKLNLGSPEEAIGKTITIGGGEPWMTITGVVKDFAQNSLRDEVKPFIIATEKSQYGVLGLKLDKNAGKETLASIEEEFKSIYPDAIYSGTFWDESIANFYQRENQLALVYKIFAVLSIVISSIGLYGLISFLVGQKLKEIGIRKVLGASIPQITFLLSKEFIYLVFIAFVIAVPLGYYLTDQWLQNFSYQTSVPISLYVLVIAVSLLITAATVGFRAVKAALSNPVDSLTDE</sequence>
<dbReference type="InterPro" id="IPR050250">
    <property type="entry name" value="Macrolide_Exporter_MacB"/>
</dbReference>
<comment type="caution">
    <text evidence="9">The sequence shown here is derived from an EMBL/GenBank/DDBJ whole genome shotgun (WGS) entry which is preliminary data.</text>
</comment>
<gene>
    <name evidence="9" type="ORF">LV85_00934</name>
</gene>
<feature type="domain" description="ABC3 transporter permease C-terminal" evidence="7">
    <location>
        <begin position="301"/>
        <end position="416"/>
    </location>
</feature>
<keyword evidence="5 6" id="KW-0472">Membrane</keyword>
<proteinExistence type="predicted"/>
<dbReference type="PANTHER" id="PTHR30572">
    <property type="entry name" value="MEMBRANE COMPONENT OF TRANSPORTER-RELATED"/>
    <property type="match status" value="1"/>
</dbReference>
<feature type="domain" description="MacB-like periplasmic core" evidence="8">
    <location>
        <begin position="490"/>
        <end position="613"/>
    </location>
</feature>
<organism evidence="9 10">
    <name type="scientific">Algoriphagus chordae</name>
    <dbReference type="NCBI Taxonomy" id="237019"/>
    <lineage>
        <taxon>Bacteria</taxon>
        <taxon>Pseudomonadati</taxon>
        <taxon>Bacteroidota</taxon>
        <taxon>Cytophagia</taxon>
        <taxon>Cytophagales</taxon>
        <taxon>Cyclobacteriaceae</taxon>
        <taxon>Algoriphagus</taxon>
    </lineage>
</organism>
<dbReference type="OrthoDB" id="5933722at2"/>
<dbReference type="AlphaFoldDB" id="A0A2W7RMF3"/>
<reference evidence="9 10" key="1">
    <citation type="submission" date="2018-06" db="EMBL/GenBank/DDBJ databases">
        <title>Genomic Encyclopedia of Archaeal and Bacterial Type Strains, Phase II (KMG-II): from individual species to whole genera.</title>
        <authorList>
            <person name="Goeker M."/>
        </authorList>
    </citation>
    <scope>NUCLEOTIDE SEQUENCE [LARGE SCALE GENOMIC DNA]</scope>
    <source>
        <strain evidence="9 10">DSM 19830</strain>
    </source>
</reference>
<evidence type="ECO:0000256" key="1">
    <source>
        <dbReference type="ARBA" id="ARBA00004651"/>
    </source>
</evidence>
<feature type="transmembrane region" description="Helical" evidence="6">
    <location>
        <begin position="21"/>
        <end position="43"/>
    </location>
</feature>
<evidence type="ECO:0000259" key="7">
    <source>
        <dbReference type="Pfam" id="PF02687"/>
    </source>
</evidence>
<keyword evidence="2" id="KW-1003">Cell membrane</keyword>
<comment type="subcellular location">
    <subcellularLocation>
        <location evidence="1">Cell membrane</location>
        <topology evidence="1">Multi-pass membrane protein</topology>
    </subcellularLocation>
</comment>
<dbReference type="Pfam" id="PF02687">
    <property type="entry name" value="FtsX"/>
    <property type="match status" value="2"/>
</dbReference>
<name>A0A2W7RMF3_9BACT</name>
<accession>A0A2W7RMF3</accession>
<evidence type="ECO:0000256" key="2">
    <source>
        <dbReference type="ARBA" id="ARBA00022475"/>
    </source>
</evidence>
<feature type="transmembrane region" description="Helical" evidence="6">
    <location>
        <begin position="684"/>
        <end position="710"/>
    </location>
</feature>
<evidence type="ECO:0000256" key="3">
    <source>
        <dbReference type="ARBA" id="ARBA00022692"/>
    </source>
</evidence>
<feature type="transmembrane region" description="Helical" evidence="6">
    <location>
        <begin position="737"/>
        <end position="756"/>
    </location>
</feature>
<evidence type="ECO:0000313" key="10">
    <source>
        <dbReference type="Proteomes" id="UP000248882"/>
    </source>
</evidence>
<feature type="transmembrane region" description="Helical" evidence="6">
    <location>
        <begin position="347"/>
        <end position="369"/>
    </location>
</feature>
<dbReference type="Proteomes" id="UP000248882">
    <property type="component" value="Unassembled WGS sequence"/>
</dbReference>
<dbReference type="InterPro" id="IPR003838">
    <property type="entry name" value="ABC3_permease_C"/>
</dbReference>
<dbReference type="RefSeq" id="WP_111317014.1">
    <property type="nucleotide sequence ID" value="NZ_QKZT01000003.1"/>
</dbReference>
<feature type="transmembrane region" description="Helical" evidence="6">
    <location>
        <begin position="389"/>
        <end position="418"/>
    </location>
</feature>
<evidence type="ECO:0000259" key="8">
    <source>
        <dbReference type="Pfam" id="PF12704"/>
    </source>
</evidence>
<evidence type="ECO:0000256" key="6">
    <source>
        <dbReference type="SAM" id="Phobius"/>
    </source>
</evidence>
<feature type="domain" description="MacB-like periplasmic core" evidence="8">
    <location>
        <begin position="20"/>
        <end position="212"/>
    </location>
</feature>
<evidence type="ECO:0000256" key="4">
    <source>
        <dbReference type="ARBA" id="ARBA00022989"/>
    </source>
</evidence>
<feature type="transmembrane region" description="Helical" evidence="6">
    <location>
        <begin position="439"/>
        <end position="458"/>
    </location>
</feature>
<dbReference type="Pfam" id="PF12704">
    <property type="entry name" value="MacB_PCD"/>
    <property type="match status" value="2"/>
</dbReference>
<dbReference type="PANTHER" id="PTHR30572:SF18">
    <property type="entry name" value="ABC-TYPE MACROLIDE FAMILY EXPORT SYSTEM PERMEASE COMPONENT 2"/>
    <property type="match status" value="1"/>
</dbReference>
<feature type="domain" description="ABC3 transporter permease C-terminal" evidence="7">
    <location>
        <begin position="688"/>
        <end position="789"/>
    </location>
</feature>
<feature type="transmembrane region" description="Helical" evidence="6">
    <location>
        <begin position="771"/>
        <end position="791"/>
    </location>
</feature>